<evidence type="ECO:0000313" key="2">
    <source>
        <dbReference type="EMBL" id="SPC95965.1"/>
    </source>
</evidence>
<dbReference type="AlphaFoldDB" id="A0A2N9G926"/>
<name>A0A2N9G926_FAGSY</name>
<reference evidence="2" key="1">
    <citation type="submission" date="2018-02" db="EMBL/GenBank/DDBJ databases">
        <authorList>
            <person name="Cohen D.B."/>
            <person name="Kent A.D."/>
        </authorList>
    </citation>
    <scope>NUCLEOTIDE SEQUENCE</scope>
</reference>
<sequence length="94" mass="10105">MVMGTDGSQLRDGLGFDHGCVGLEDNNITKAPIACTMALTKIAADFDHGLRTSISPILEPHLEAEHHDIATISIGDSKSSDTEDINPRKLDFKS</sequence>
<organism evidence="2">
    <name type="scientific">Fagus sylvatica</name>
    <name type="common">Beechnut</name>
    <dbReference type="NCBI Taxonomy" id="28930"/>
    <lineage>
        <taxon>Eukaryota</taxon>
        <taxon>Viridiplantae</taxon>
        <taxon>Streptophyta</taxon>
        <taxon>Embryophyta</taxon>
        <taxon>Tracheophyta</taxon>
        <taxon>Spermatophyta</taxon>
        <taxon>Magnoliopsida</taxon>
        <taxon>eudicotyledons</taxon>
        <taxon>Gunneridae</taxon>
        <taxon>Pentapetalae</taxon>
        <taxon>rosids</taxon>
        <taxon>fabids</taxon>
        <taxon>Fagales</taxon>
        <taxon>Fagaceae</taxon>
        <taxon>Fagus</taxon>
    </lineage>
</organism>
<feature type="compositionally biased region" description="Basic and acidic residues" evidence="1">
    <location>
        <begin position="78"/>
        <end position="94"/>
    </location>
</feature>
<feature type="region of interest" description="Disordered" evidence="1">
    <location>
        <begin position="73"/>
        <end position="94"/>
    </location>
</feature>
<accession>A0A2N9G926</accession>
<proteinExistence type="predicted"/>
<protein>
    <submittedName>
        <fullName evidence="2">Uncharacterized protein</fullName>
    </submittedName>
</protein>
<dbReference type="EMBL" id="OIVN01001624">
    <property type="protein sequence ID" value="SPC95965.1"/>
    <property type="molecule type" value="Genomic_DNA"/>
</dbReference>
<gene>
    <name evidence="2" type="ORF">FSB_LOCUS23847</name>
</gene>
<evidence type="ECO:0000256" key="1">
    <source>
        <dbReference type="SAM" id="MobiDB-lite"/>
    </source>
</evidence>